<organism evidence="7 8">
    <name type="scientific">Acinetobacter stercoris</name>
    <dbReference type="NCBI Taxonomy" id="2126983"/>
    <lineage>
        <taxon>Bacteria</taxon>
        <taxon>Pseudomonadati</taxon>
        <taxon>Pseudomonadota</taxon>
        <taxon>Gammaproteobacteria</taxon>
        <taxon>Moraxellales</taxon>
        <taxon>Moraxellaceae</taxon>
        <taxon>Acinetobacter</taxon>
    </lineage>
</organism>
<feature type="transmembrane region" description="Helical" evidence="5">
    <location>
        <begin position="351"/>
        <end position="371"/>
    </location>
</feature>
<dbReference type="GO" id="GO:0046943">
    <property type="term" value="F:carboxylic acid transmembrane transporter activity"/>
    <property type="evidence" value="ECO:0007669"/>
    <property type="project" value="TreeGrafter"/>
</dbReference>
<dbReference type="FunFam" id="1.20.1250.20:FF:000346">
    <property type="entry name" value="Transporter, major facilitator family"/>
    <property type="match status" value="1"/>
</dbReference>
<evidence type="ECO:0000256" key="2">
    <source>
        <dbReference type="ARBA" id="ARBA00022692"/>
    </source>
</evidence>
<dbReference type="InterPro" id="IPR020846">
    <property type="entry name" value="MFS_dom"/>
</dbReference>
<feature type="transmembrane region" description="Helical" evidence="5">
    <location>
        <begin position="288"/>
        <end position="307"/>
    </location>
</feature>
<dbReference type="RefSeq" id="WP_121972629.1">
    <property type="nucleotide sequence ID" value="NZ_OOGT01000006.1"/>
</dbReference>
<accession>A0A2U3MUG7</accession>
<proteinExistence type="predicted"/>
<keyword evidence="2 5" id="KW-0812">Transmembrane</keyword>
<dbReference type="PANTHER" id="PTHR23508">
    <property type="entry name" value="CARBOXYLIC ACID TRANSPORTER PROTEIN HOMOLOG"/>
    <property type="match status" value="1"/>
</dbReference>
<dbReference type="FunFam" id="1.20.1250.20:FF:000253">
    <property type="entry name" value="Transporter, major facilitator family"/>
    <property type="match status" value="1"/>
</dbReference>
<dbReference type="Proteomes" id="UP000245974">
    <property type="component" value="Unassembled WGS sequence"/>
</dbReference>
<keyword evidence="3 5" id="KW-1133">Transmembrane helix</keyword>
<feature type="transmembrane region" description="Helical" evidence="5">
    <location>
        <begin position="104"/>
        <end position="126"/>
    </location>
</feature>
<keyword evidence="4 5" id="KW-0472">Membrane</keyword>
<feature type="transmembrane region" description="Helical" evidence="5">
    <location>
        <begin position="260"/>
        <end position="281"/>
    </location>
</feature>
<comment type="subcellular location">
    <subcellularLocation>
        <location evidence="1">Membrane</location>
        <topology evidence="1">Multi-pass membrane protein</topology>
    </subcellularLocation>
</comment>
<reference evidence="8" key="1">
    <citation type="submission" date="2018-03" db="EMBL/GenBank/DDBJ databases">
        <authorList>
            <person name="Blom J."/>
        </authorList>
    </citation>
    <scope>NUCLEOTIDE SEQUENCE [LARGE SCALE GENOMIC DNA]</scope>
    <source>
        <strain evidence="8">KPC-SM-21</strain>
    </source>
</reference>
<dbReference type="EMBL" id="OOGT01000006">
    <property type="protein sequence ID" value="SPL69062.1"/>
    <property type="molecule type" value="Genomic_DNA"/>
</dbReference>
<feature type="transmembrane region" description="Helical" evidence="5">
    <location>
        <begin position="138"/>
        <end position="162"/>
    </location>
</feature>
<dbReference type="AlphaFoldDB" id="A0A2U3MUG7"/>
<keyword evidence="8" id="KW-1185">Reference proteome</keyword>
<dbReference type="CDD" id="cd17371">
    <property type="entry name" value="MFS_MucK"/>
    <property type="match status" value="1"/>
</dbReference>
<dbReference type="OrthoDB" id="4474610at2"/>
<feature type="transmembrane region" description="Helical" evidence="5">
    <location>
        <begin position="377"/>
        <end position="398"/>
    </location>
</feature>
<protein>
    <submittedName>
        <fullName evidence="7">Putative niacin/nicotinamide transporter NaiP</fullName>
    </submittedName>
</protein>
<dbReference type="PANTHER" id="PTHR23508:SF10">
    <property type="entry name" value="CARBOXYLIC ACID TRANSPORTER PROTEIN HOMOLOG"/>
    <property type="match status" value="1"/>
</dbReference>
<dbReference type="InParanoid" id="A0A2U3MUG7"/>
<dbReference type="PROSITE" id="PS00217">
    <property type="entry name" value="SUGAR_TRANSPORT_2"/>
    <property type="match status" value="1"/>
</dbReference>
<evidence type="ECO:0000313" key="8">
    <source>
        <dbReference type="Proteomes" id="UP000245974"/>
    </source>
</evidence>
<gene>
    <name evidence="7" type="primary">naiP_1</name>
    <name evidence="7" type="ORF">KPC_0240</name>
</gene>
<feature type="transmembrane region" description="Helical" evidence="5">
    <location>
        <begin position="80"/>
        <end position="98"/>
    </location>
</feature>
<feature type="transmembrane region" description="Helical" evidence="5">
    <location>
        <begin position="313"/>
        <end position="339"/>
    </location>
</feature>
<dbReference type="SUPFAM" id="SSF103473">
    <property type="entry name" value="MFS general substrate transporter"/>
    <property type="match status" value="1"/>
</dbReference>
<evidence type="ECO:0000256" key="4">
    <source>
        <dbReference type="ARBA" id="ARBA00023136"/>
    </source>
</evidence>
<dbReference type="InterPro" id="IPR036259">
    <property type="entry name" value="MFS_trans_sf"/>
</dbReference>
<sequence>MLWFRELNKTEKKTFIGAFGGWAIDALDFMVFTFVISTLITLWGIDKSQAGMLGTVTLLFSAIGGWGAGILADKYGRVKILQYTILWFSVCTVLIGFAQNFEQIFILRALQGLGFGGEWAVGSVLMGEIVRSQHRGKAVGTVQSGWAIGWGVAAILYTIAFTVFPPEIAWRTLFWIGVFPALLILFIRKHVPEPEVFKQTKQAAGTTKVSFWEIFSPRLVKNTLLTAILCTGVQGGYYAITTWLPTYLKTERGLSVLNTGGYLGVIIFGSFVGYITGAYMTDKFGRKANLLIFSVLSCLSVYFYTQFQLTNELMLLLGFPLGFAASGIFSGLGAYLTELFPNELRANGQGFAYNFGRGIGALFPTLVGFLAQNNGLGWAIGVFAGGAYFVVIVITLFLPETKGRDLFQNQS</sequence>
<dbReference type="InterPro" id="IPR011701">
    <property type="entry name" value="MFS"/>
</dbReference>
<name>A0A2U3MUG7_9GAMM</name>
<dbReference type="GO" id="GO:0005886">
    <property type="term" value="C:plasma membrane"/>
    <property type="evidence" value="ECO:0007669"/>
    <property type="project" value="TreeGrafter"/>
</dbReference>
<dbReference type="Pfam" id="PF07690">
    <property type="entry name" value="MFS_1"/>
    <property type="match status" value="1"/>
</dbReference>
<feature type="transmembrane region" description="Helical" evidence="5">
    <location>
        <begin position="21"/>
        <end position="45"/>
    </location>
</feature>
<evidence type="ECO:0000256" key="3">
    <source>
        <dbReference type="ARBA" id="ARBA00022989"/>
    </source>
</evidence>
<evidence type="ECO:0000256" key="5">
    <source>
        <dbReference type="SAM" id="Phobius"/>
    </source>
</evidence>
<evidence type="ECO:0000259" key="6">
    <source>
        <dbReference type="PROSITE" id="PS50850"/>
    </source>
</evidence>
<feature type="transmembrane region" description="Helical" evidence="5">
    <location>
        <begin position="223"/>
        <end position="240"/>
    </location>
</feature>
<evidence type="ECO:0000313" key="7">
    <source>
        <dbReference type="EMBL" id="SPL69062.1"/>
    </source>
</evidence>
<feature type="domain" description="Major facilitator superfamily (MFS) profile" evidence="6">
    <location>
        <begin position="14"/>
        <end position="402"/>
    </location>
</feature>
<dbReference type="FunCoup" id="A0A2U3MUG7">
    <property type="interactions" value="232"/>
</dbReference>
<evidence type="ECO:0000256" key="1">
    <source>
        <dbReference type="ARBA" id="ARBA00004141"/>
    </source>
</evidence>
<dbReference type="PROSITE" id="PS50850">
    <property type="entry name" value="MFS"/>
    <property type="match status" value="1"/>
</dbReference>
<dbReference type="InterPro" id="IPR005829">
    <property type="entry name" value="Sugar_transporter_CS"/>
</dbReference>
<feature type="transmembrane region" description="Helical" evidence="5">
    <location>
        <begin position="51"/>
        <end position="73"/>
    </location>
</feature>
<dbReference type="Gene3D" id="1.20.1250.20">
    <property type="entry name" value="MFS general substrate transporter like domains"/>
    <property type="match status" value="2"/>
</dbReference>
<feature type="transmembrane region" description="Helical" evidence="5">
    <location>
        <begin position="168"/>
        <end position="187"/>
    </location>
</feature>